<organism evidence="1 2">
    <name type="scientific">Affinibrenneria salicis</name>
    <dbReference type="NCBI Taxonomy" id="2590031"/>
    <lineage>
        <taxon>Bacteria</taxon>
        <taxon>Pseudomonadati</taxon>
        <taxon>Pseudomonadota</taxon>
        <taxon>Gammaproteobacteria</taxon>
        <taxon>Enterobacterales</taxon>
        <taxon>Pectobacteriaceae</taxon>
        <taxon>Affinibrenneria</taxon>
    </lineage>
</organism>
<proteinExistence type="predicted"/>
<dbReference type="RefSeq" id="WP_150437903.1">
    <property type="nucleotide sequence ID" value="NZ_VYKJ01000033.1"/>
</dbReference>
<name>A0A5J5FPT9_9GAMM</name>
<reference evidence="1 2" key="1">
    <citation type="submission" date="2019-09" db="EMBL/GenBank/DDBJ databases">
        <authorList>
            <person name="Li Y."/>
        </authorList>
    </citation>
    <scope>NUCLEOTIDE SEQUENCE [LARGE SCALE GENOMIC DNA]</scope>
    <source>
        <strain evidence="1 2">L3-3HA</strain>
    </source>
</reference>
<protein>
    <recommendedName>
        <fullName evidence="3">DUF4238 domain-containing protein</fullName>
    </recommendedName>
</protein>
<keyword evidence="2" id="KW-1185">Reference proteome</keyword>
<dbReference type="Proteomes" id="UP000335415">
    <property type="component" value="Unassembled WGS sequence"/>
</dbReference>
<sequence length="270" mass="30483">MIGNGHHIKLSRDSADSSPWDMSFESEFDVADNNFPSVIDWLSGLIKQELFDRDLRDRFVHQPYTDAQLKNLTECVVSLVVRSPKNREASVSIAEHLRGELPTPERNALIGLNMRQSQRMIADNIRERAKFAVLFSSGKEFIYGDGLFNNVTGVGHPPLSPKIIAPITPMMSVIISRPTSFQMEPRLSSIVLSNEEVEACNHAVQVYSKGALFYKSERPCLIEAFTCSEHLIYEDPDNPMDTLICHIPGIPPRDRSLDFLLERKLRNASL</sequence>
<comment type="caution">
    <text evidence="1">The sequence shown here is derived from an EMBL/GenBank/DDBJ whole genome shotgun (WGS) entry which is preliminary data.</text>
</comment>
<gene>
    <name evidence="1" type="ORF">FJU30_26425</name>
</gene>
<evidence type="ECO:0000313" key="2">
    <source>
        <dbReference type="Proteomes" id="UP000335415"/>
    </source>
</evidence>
<evidence type="ECO:0008006" key="3">
    <source>
        <dbReference type="Google" id="ProtNLM"/>
    </source>
</evidence>
<accession>A0A5J5FPT9</accession>
<dbReference type="OrthoDB" id="7064576at2"/>
<dbReference type="EMBL" id="VYKJ01000033">
    <property type="protein sequence ID" value="KAA8993879.1"/>
    <property type="molecule type" value="Genomic_DNA"/>
</dbReference>
<evidence type="ECO:0000313" key="1">
    <source>
        <dbReference type="EMBL" id="KAA8993879.1"/>
    </source>
</evidence>
<dbReference type="AlphaFoldDB" id="A0A5J5FPT9"/>